<keyword evidence="3" id="KW-0812">Transmembrane</keyword>
<dbReference type="GO" id="GO:0016020">
    <property type="term" value="C:membrane"/>
    <property type="evidence" value="ECO:0007669"/>
    <property type="project" value="UniProtKB-SubCell"/>
</dbReference>
<dbReference type="InterPro" id="IPR025564">
    <property type="entry name" value="CAAD_dom"/>
</dbReference>
<feature type="transmembrane region" description="Helical" evidence="3">
    <location>
        <begin position="151"/>
        <end position="170"/>
    </location>
</feature>
<comment type="caution">
    <text evidence="5">The sequence shown here is derived from an EMBL/GenBank/DDBJ whole genome shotgun (WGS) entry which is preliminary data.</text>
</comment>
<evidence type="ECO:0000259" key="4">
    <source>
        <dbReference type="Pfam" id="PF14159"/>
    </source>
</evidence>
<evidence type="ECO:0000313" key="6">
    <source>
        <dbReference type="Proteomes" id="UP001604336"/>
    </source>
</evidence>
<protein>
    <submittedName>
        <fullName evidence="5">Protein CURVATURE THYLAKOID 1D</fullName>
    </submittedName>
</protein>
<feature type="domain" description="Cyanobacterial aminoacyl-tRNA synthetase CAAD" evidence="4">
    <location>
        <begin position="114"/>
        <end position="190"/>
    </location>
</feature>
<evidence type="ECO:0000256" key="2">
    <source>
        <dbReference type="SAM" id="MobiDB-lite"/>
    </source>
</evidence>
<dbReference type="Proteomes" id="UP001604336">
    <property type="component" value="Unassembled WGS sequence"/>
</dbReference>
<proteinExistence type="predicted"/>
<dbReference type="InterPro" id="IPR033344">
    <property type="entry name" value="CURT1"/>
</dbReference>
<dbReference type="PANTHER" id="PTHR33222:SF2">
    <property type="entry name" value="PROTEIN CURVATURE THYLAKOID 1D, CHLOROPLASTIC"/>
    <property type="match status" value="1"/>
</dbReference>
<gene>
    <name evidence="5" type="ORF">Adt_20139</name>
</gene>
<evidence type="ECO:0000256" key="3">
    <source>
        <dbReference type="SAM" id="Phobius"/>
    </source>
</evidence>
<dbReference type="EMBL" id="JBFOLK010000006">
    <property type="protein sequence ID" value="KAL2504518.1"/>
    <property type="molecule type" value="Genomic_DNA"/>
</dbReference>
<organism evidence="5 6">
    <name type="scientific">Abeliophyllum distichum</name>
    <dbReference type="NCBI Taxonomy" id="126358"/>
    <lineage>
        <taxon>Eukaryota</taxon>
        <taxon>Viridiplantae</taxon>
        <taxon>Streptophyta</taxon>
        <taxon>Embryophyta</taxon>
        <taxon>Tracheophyta</taxon>
        <taxon>Spermatophyta</taxon>
        <taxon>Magnoliopsida</taxon>
        <taxon>eudicotyledons</taxon>
        <taxon>Gunneridae</taxon>
        <taxon>Pentapetalae</taxon>
        <taxon>asterids</taxon>
        <taxon>lamiids</taxon>
        <taxon>Lamiales</taxon>
        <taxon>Oleaceae</taxon>
        <taxon>Forsythieae</taxon>
        <taxon>Abeliophyllum</taxon>
    </lineage>
</organism>
<keyword evidence="6" id="KW-1185">Reference proteome</keyword>
<evidence type="ECO:0000256" key="1">
    <source>
        <dbReference type="ARBA" id="ARBA00004141"/>
    </source>
</evidence>
<feature type="compositionally biased region" description="Low complexity" evidence="2">
    <location>
        <begin position="63"/>
        <end position="75"/>
    </location>
</feature>
<dbReference type="AlphaFoldDB" id="A0ABD1SVR3"/>
<sequence>MYTAKSTFNPPLSNQSLFISKHTQSILQWKTHYPPSLKQTSICLSNLGLSNLGARYYKNSSVRSTTSEETSSEATSHVKDETDFQSNEAPKEDSLMDNPMQLFQFLEKLNIEFDYEEAYSFLVFGGGGVVLYWIAASIVNAIDSIPVFPKVLELVGLAYTLWFSIRYLIFKKNRDELVVKVEEIKQQILGSRDN</sequence>
<name>A0ABD1SVR3_9LAMI</name>
<feature type="transmembrane region" description="Helical" evidence="3">
    <location>
        <begin position="118"/>
        <end position="139"/>
    </location>
</feature>
<dbReference type="Pfam" id="PF14159">
    <property type="entry name" value="CAAD"/>
    <property type="match status" value="1"/>
</dbReference>
<dbReference type="PANTHER" id="PTHR33222">
    <property type="match status" value="1"/>
</dbReference>
<keyword evidence="3" id="KW-0472">Membrane</keyword>
<feature type="region of interest" description="Disordered" evidence="2">
    <location>
        <begin position="63"/>
        <end position="93"/>
    </location>
</feature>
<evidence type="ECO:0000313" key="5">
    <source>
        <dbReference type="EMBL" id="KAL2504518.1"/>
    </source>
</evidence>
<reference evidence="6" key="1">
    <citation type="submission" date="2024-07" db="EMBL/GenBank/DDBJ databases">
        <title>Two chromosome-level genome assemblies of Korean endemic species Abeliophyllum distichum and Forsythia ovata (Oleaceae).</title>
        <authorList>
            <person name="Jang H."/>
        </authorList>
    </citation>
    <scope>NUCLEOTIDE SEQUENCE [LARGE SCALE GENOMIC DNA]</scope>
</reference>
<comment type="subcellular location">
    <subcellularLocation>
        <location evidence="1">Membrane</location>
        <topology evidence="1">Multi-pass membrane protein</topology>
    </subcellularLocation>
</comment>
<accession>A0ABD1SVR3</accession>
<keyword evidence="3" id="KW-1133">Transmembrane helix</keyword>